<dbReference type="AlphaFoldDB" id="A0AAX1J5M3"/>
<keyword evidence="3" id="KW-0274">FAD</keyword>
<protein>
    <submittedName>
        <fullName evidence="5">NAD(P)/FAD-dependent oxidoreductase</fullName>
    </submittedName>
</protein>
<name>A0AAX1J5M3_9MYCO</name>
<sequence length="522" mass="58018">MRESVPAGGCVGAARGKGEIVTSPLGHRGGVTIIGAGFGGICMAIKLRRAGIPFTILEKGDRVGGVWRDNTYPGAACDVPSHLYSYSFEPSHDWSRKYGTQPEIQSYIEYCARKYGIIDHVRFGQEVTRASFDESAAQWTLETADGGTVNSAFLVAATGQLSLPADPQFPGMERFTGHAFHSARWDHDYDLRGKRVAVVGTGASAIQFVPEVARQAQQMYVLQRSAPYVLPKPDRRYTPLEKYLYRHFTGSLVASRTRQYVYHEARVIPLTKGVGIKALERGWERYLRSQVSDEALRAKLRPDYPIGCKRVLLSNDWYAALSRPNVEVIAAGLTEVRPGSIVAADGSECDVDTIIFGTGFAANDFLAPMTIVGRDGRRLHDVWQERGGAEAFKGIAVSGFPNLFILYGPNTNLGHNSIIYMLESQADYVLEAIRHAATHGARWLDVRPAAHDEYNDDLQRSLKKTVWQRGCDSWYVTEAGKNTNNWPSFTFDYRRQTRFFDPVHYQTDAAEPSQLISTGVHP</sequence>
<dbReference type="GO" id="GO:0050661">
    <property type="term" value="F:NADP binding"/>
    <property type="evidence" value="ECO:0007669"/>
    <property type="project" value="InterPro"/>
</dbReference>
<dbReference type="GO" id="GO:0050660">
    <property type="term" value="F:flavin adenine dinucleotide binding"/>
    <property type="evidence" value="ECO:0007669"/>
    <property type="project" value="InterPro"/>
</dbReference>
<comment type="similarity">
    <text evidence="1">Belongs to the FAD-binding monooxygenase family.</text>
</comment>
<keyword evidence="2" id="KW-0285">Flavoprotein</keyword>
<reference evidence="5" key="1">
    <citation type="submission" date="2020-11" db="EMBL/GenBank/DDBJ databases">
        <title>Intraspecies plasmid and genomic variation of Mycobacterium kubicae revealed by the complete genome sequences of two clinical isolates.</title>
        <authorList>
            <person name="Hendrix J.R."/>
            <person name="Epperson L.E."/>
            <person name="Honda J.R."/>
            <person name="Strong M."/>
        </authorList>
    </citation>
    <scope>NUCLEOTIDE SEQUENCE</scope>
    <source>
        <strain evidence="5">JCM 13573</strain>
    </source>
</reference>
<dbReference type="Gene3D" id="3.50.50.60">
    <property type="entry name" value="FAD/NAD(P)-binding domain"/>
    <property type="match status" value="2"/>
</dbReference>
<dbReference type="InterPro" id="IPR051209">
    <property type="entry name" value="FAD-bind_Monooxygenase_sf"/>
</dbReference>
<evidence type="ECO:0000313" key="5">
    <source>
        <dbReference type="EMBL" id="QPI35771.1"/>
    </source>
</evidence>
<evidence type="ECO:0000313" key="6">
    <source>
        <dbReference type="Proteomes" id="UP000663583"/>
    </source>
</evidence>
<proteinExistence type="inferred from homology"/>
<dbReference type="PRINTS" id="PR00469">
    <property type="entry name" value="PNDRDTASEII"/>
</dbReference>
<dbReference type="EMBL" id="CP065047">
    <property type="protein sequence ID" value="QPI35771.1"/>
    <property type="molecule type" value="Genomic_DNA"/>
</dbReference>
<accession>A0AAX1J5M3</accession>
<dbReference type="GO" id="GO:0004499">
    <property type="term" value="F:N,N-dimethylaniline monooxygenase activity"/>
    <property type="evidence" value="ECO:0007669"/>
    <property type="project" value="InterPro"/>
</dbReference>
<dbReference type="InterPro" id="IPR036188">
    <property type="entry name" value="FAD/NAD-bd_sf"/>
</dbReference>
<evidence type="ECO:0000256" key="2">
    <source>
        <dbReference type="ARBA" id="ARBA00022630"/>
    </source>
</evidence>
<evidence type="ECO:0000256" key="4">
    <source>
        <dbReference type="ARBA" id="ARBA00023002"/>
    </source>
</evidence>
<gene>
    <name evidence="5" type="ORF">I2456_14260</name>
</gene>
<dbReference type="SUPFAM" id="SSF51905">
    <property type="entry name" value="FAD/NAD(P)-binding domain"/>
    <property type="match status" value="2"/>
</dbReference>
<dbReference type="Proteomes" id="UP000663583">
    <property type="component" value="Chromosome"/>
</dbReference>
<dbReference type="Pfam" id="PF00743">
    <property type="entry name" value="FMO-like"/>
    <property type="match status" value="1"/>
</dbReference>
<dbReference type="PANTHER" id="PTHR42877">
    <property type="entry name" value="L-ORNITHINE N(5)-MONOOXYGENASE-RELATED"/>
    <property type="match status" value="1"/>
</dbReference>
<organism evidence="5 6">
    <name type="scientific">Mycobacterium kubicae</name>
    <dbReference type="NCBI Taxonomy" id="120959"/>
    <lineage>
        <taxon>Bacteria</taxon>
        <taxon>Bacillati</taxon>
        <taxon>Actinomycetota</taxon>
        <taxon>Actinomycetes</taxon>
        <taxon>Mycobacteriales</taxon>
        <taxon>Mycobacteriaceae</taxon>
        <taxon>Mycobacterium</taxon>
        <taxon>Mycobacterium simiae complex</taxon>
    </lineage>
</organism>
<dbReference type="KEGG" id="mku:I2456_14260"/>
<keyword evidence="4" id="KW-0560">Oxidoreductase</keyword>
<evidence type="ECO:0000256" key="3">
    <source>
        <dbReference type="ARBA" id="ARBA00022827"/>
    </source>
</evidence>
<evidence type="ECO:0000256" key="1">
    <source>
        <dbReference type="ARBA" id="ARBA00010139"/>
    </source>
</evidence>
<dbReference type="PANTHER" id="PTHR42877:SF4">
    <property type="entry name" value="FAD_NAD(P)-BINDING DOMAIN-CONTAINING PROTEIN-RELATED"/>
    <property type="match status" value="1"/>
</dbReference>
<dbReference type="InterPro" id="IPR020946">
    <property type="entry name" value="Flavin_mOase-like"/>
</dbReference>